<evidence type="ECO:0000259" key="9">
    <source>
        <dbReference type="Pfam" id="PF02729"/>
    </source>
</evidence>
<feature type="binding site" evidence="7">
    <location>
        <position position="223"/>
    </location>
    <ligand>
        <name>L-aspartate</name>
        <dbReference type="ChEBI" id="CHEBI:29991"/>
    </ligand>
</feature>
<feature type="domain" description="Aspartate/ornithine carbamoyltransferase carbamoyl-P binding" evidence="9">
    <location>
        <begin position="6"/>
        <end position="149"/>
    </location>
</feature>
<evidence type="ECO:0000256" key="6">
    <source>
        <dbReference type="ARBA" id="ARBA00048859"/>
    </source>
</evidence>
<dbReference type="EC" id="2.1.3.2" evidence="7"/>
<dbReference type="PRINTS" id="PR00100">
    <property type="entry name" value="AOTCASE"/>
</dbReference>
<dbReference type="STRING" id="476652.DEAC_c29190"/>
<dbReference type="GO" id="GO:0006520">
    <property type="term" value="P:amino acid metabolic process"/>
    <property type="evidence" value="ECO:0007669"/>
    <property type="project" value="InterPro"/>
</dbReference>
<comment type="subunit">
    <text evidence="7">Heterododecamer (2C3:3R2) of six catalytic PyrB chains organized as two trimers (C3), and six regulatory PyrI chains organized as three dimers (R2).</text>
</comment>
<feature type="binding site" evidence="7">
    <location>
        <position position="264"/>
    </location>
    <ligand>
        <name>carbamoyl phosphate</name>
        <dbReference type="ChEBI" id="CHEBI:58228"/>
    </ligand>
</feature>
<dbReference type="InterPro" id="IPR002082">
    <property type="entry name" value="Asp_carbamoyltransf"/>
</dbReference>
<proteinExistence type="inferred from homology"/>
<reference evidence="10 11" key="1">
    <citation type="submission" date="2015-06" db="EMBL/GenBank/DDBJ databases">
        <title>Draft genome of the moderately acidophilic sulfate reducer Candidatus Desulfosporosinus acididurans strain M1.</title>
        <authorList>
            <person name="Poehlein A."/>
            <person name="Petzsch P."/>
            <person name="Johnson B.D."/>
            <person name="Schloemann M."/>
            <person name="Daniel R."/>
            <person name="Muehling M."/>
        </authorList>
    </citation>
    <scope>NUCLEOTIDE SEQUENCE [LARGE SCALE GENOMIC DNA]</scope>
    <source>
        <strain evidence="10 11">M1</strain>
    </source>
</reference>
<dbReference type="InterPro" id="IPR006131">
    <property type="entry name" value="Asp_carbamoyltransf_Asp/Orn-bd"/>
</dbReference>
<dbReference type="GO" id="GO:0005829">
    <property type="term" value="C:cytosol"/>
    <property type="evidence" value="ECO:0007669"/>
    <property type="project" value="TreeGrafter"/>
</dbReference>
<name>A0A0J1FNN8_9FIRM</name>
<evidence type="ECO:0000256" key="2">
    <source>
        <dbReference type="ARBA" id="ARBA00008896"/>
    </source>
</evidence>
<keyword evidence="4 7" id="KW-0665">Pyrimidine biosynthesis</keyword>
<keyword evidence="3 7" id="KW-0808">Transferase</keyword>
<organism evidence="10 11">
    <name type="scientific">Desulfosporosinus acididurans</name>
    <dbReference type="NCBI Taxonomy" id="476652"/>
    <lineage>
        <taxon>Bacteria</taxon>
        <taxon>Bacillati</taxon>
        <taxon>Bacillota</taxon>
        <taxon>Clostridia</taxon>
        <taxon>Eubacteriales</taxon>
        <taxon>Desulfitobacteriaceae</taxon>
        <taxon>Desulfosporosinus</taxon>
    </lineage>
</organism>
<dbReference type="Gene3D" id="3.40.50.1370">
    <property type="entry name" value="Aspartate/ornithine carbamoyltransferase"/>
    <property type="match status" value="2"/>
</dbReference>
<dbReference type="AlphaFoldDB" id="A0A0J1FNN8"/>
<feature type="binding site" evidence="7">
    <location>
        <position position="136"/>
    </location>
    <ligand>
        <name>carbamoyl phosphate</name>
        <dbReference type="ChEBI" id="CHEBI:58228"/>
    </ligand>
</feature>
<feature type="binding site" evidence="7">
    <location>
        <position position="265"/>
    </location>
    <ligand>
        <name>carbamoyl phosphate</name>
        <dbReference type="ChEBI" id="CHEBI:58228"/>
    </ligand>
</feature>
<dbReference type="NCBIfam" id="NF002032">
    <property type="entry name" value="PRK00856.1"/>
    <property type="match status" value="1"/>
</dbReference>
<comment type="similarity">
    <text evidence="2 7">Belongs to the aspartate/ornithine carbamoyltransferase superfamily. ATCase family.</text>
</comment>
<dbReference type="Proteomes" id="UP000036356">
    <property type="component" value="Unassembled WGS sequence"/>
</dbReference>
<evidence type="ECO:0000256" key="1">
    <source>
        <dbReference type="ARBA" id="ARBA00004852"/>
    </source>
</evidence>
<comment type="catalytic activity">
    <reaction evidence="6 7">
        <text>carbamoyl phosphate + L-aspartate = N-carbamoyl-L-aspartate + phosphate + H(+)</text>
        <dbReference type="Rhea" id="RHEA:20013"/>
        <dbReference type="ChEBI" id="CHEBI:15378"/>
        <dbReference type="ChEBI" id="CHEBI:29991"/>
        <dbReference type="ChEBI" id="CHEBI:32814"/>
        <dbReference type="ChEBI" id="CHEBI:43474"/>
        <dbReference type="ChEBI" id="CHEBI:58228"/>
        <dbReference type="EC" id="2.1.3.2"/>
    </reaction>
</comment>
<dbReference type="PANTHER" id="PTHR45753">
    <property type="entry name" value="ORNITHINE CARBAMOYLTRANSFERASE, MITOCHONDRIAL"/>
    <property type="match status" value="1"/>
</dbReference>
<dbReference type="InterPro" id="IPR006132">
    <property type="entry name" value="Asp/Orn_carbamoyltranf_P-bd"/>
</dbReference>
<evidence type="ECO:0000256" key="7">
    <source>
        <dbReference type="HAMAP-Rule" id="MF_00001"/>
    </source>
</evidence>
<evidence type="ECO:0000313" key="11">
    <source>
        <dbReference type="Proteomes" id="UP000036356"/>
    </source>
</evidence>
<dbReference type="Pfam" id="PF00185">
    <property type="entry name" value="OTCace"/>
    <property type="match status" value="1"/>
</dbReference>
<dbReference type="EMBL" id="LDZY01000010">
    <property type="protein sequence ID" value="KLU64952.1"/>
    <property type="molecule type" value="Genomic_DNA"/>
</dbReference>
<comment type="pathway">
    <text evidence="1 7">Pyrimidine metabolism; UMP biosynthesis via de novo pathway; (S)-dihydroorotate from bicarbonate: step 2/3.</text>
</comment>
<gene>
    <name evidence="7 10" type="primary">pyrB</name>
    <name evidence="10" type="ORF">DEAC_c29190</name>
</gene>
<feature type="binding site" evidence="7">
    <location>
        <position position="86"/>
    </location>
    <ligand>
        <name>L-aspartate</name>
        <dbReference type="ChEBI" id="CHEBI:29991"/>
    </ligand>
</feature>
<protein>
    <recommendedName>
        <fullName evidence="7">Aspartate carbamoyltransferase</fullName>
        <ecNumber evidence="7">2.1.3.2</ecNumber>
    </recommendedName>
    <alternativeName>
        <fullName evidence="7">Aspartate transcarbamylase</fullName>
        <shortName evidence="7">ATCase</shortName>
    </alternativeName>
</protein>
<evidence type="ECO:0000256" key="5">
    <source>
        <dbReference type="ARBA" id="ARBA00043884"/>
    </source>
</evidence>
<dbReference type="PANTHER" id="PTHR45753:SF6">
    <property type="entry name" value="ASPARTATE CARBAMOYLTRANSFERASE"/>
    <property type="match status" value="1"/>
</dbReference>
<evidence type="ECO:0000256" key="4">
    <source>
        <dbReference type="ARBA" id="ARBA00022975"/>
    </source>
</evidence>
<feature type="binding site" evidence="7">
    <location>
        <position position="58"/>
    </location>
    <ligand>
        <name>carbamoyl phosphate</name>
        <dbReference type="ChEBI" id="CHEBI:58228"/>
    </ligand>
</feature>
<evidence type="ECO:0000259" key="8">
    <source>
        <dbReference type="Pfam" id="PF00185"/>
    </source>
</evidence>
<dbReference type="Pfam" id="PF02729">
    <property type="entry name" value="OTCace_N"/>
    <property type="match status" value="1"/>
</dbReference>
<feature type="binding site" evidence="7">
    <location>
        <position position="59"/>
    </location>
    <ligand>
        <name>carbamoyl phosphate</name>
        <dbReference type="ChEBI" id="CHEBI:58228"/>
    </ligand>
</feature>
<dbReference type="RefSeq" id="WP_047810749.1">
    <property type="nucleotide sequence ID" value="NZ_LDZY01000010.1"/>
</dbReference>
<accession>A0A0J1FNN8</accession>
<dbReference type="UniPathway" id="UPA00070">
    <property type="reaction ID" value="UER00116"/>
</dbReference>
<dbReference type="PATRIC" id="fig|476652.3.peg.3074"/>
<dbReference type="NCBIfam" id="TIGR00670">
    <property type="entry name" value="asp_carb_tr"/>
    <property type="match status" value="1"/>
</dbReference>
<dbReference type="InterPro" id="IPR006130">
    <property type="entry name" value="Asp/Orn_carbamoylTrfase"/>
</dbReference>
<dbReference type="PRINTS" id="PR00101">
    <property type="entry name" value="ATCASE"/>
</dbReference>
<dbReference type="GO" id="GO:0016597">
    <property type="term" value="F:amino acid binding"/>
    <property type="evidence" value="ECO:0007669"/>
    <property type="project" value="InterPro"/>
</dbReference>
<dbReference type="GO" id="GO:0004070">
    <property type="term" value="F:aspartate carbamoyltransferase activity"/>
    <property type="evidence" value="ECO:0007669"/>
    <property type="project" value="UniProtKB-UniRule"/>
</dbReference>
<comment type="caution">
    <text evidence="10">The sequence shown here is derived from an EMBL/GenBank/DDBJ whole genome shotgun (WGS) entry which is preliminary data.</text>
</comment>
<dbReference type="PROSITE" id="PS00097">
    <property type="entry name" value="CARBAMOYLTRANSFERASE"/>
    <property type="match status" value="1"/>
</dbReference>
<keyword evidence="11" id="KW-1185">Reference proteome</keyword>
<feature type="binding site" evidence="7">
    <location>
        <position position="139"/>
    </location>
    <ligand>
        <name>carbamoyl phosphate</name>
        <dbReference type="ChEBI" id="CHEBI:58228"/>
    </ligand>
</feature>
<dbReference type="HAMAP" id="MF_00001">
    <property type="entry name" value="Asp_carb_tr"/>
    <property type="match status" value="1"/>
</dbReference>
<dbReference type="GO" id="GO:0006207">
    <property type="term" value="P:'de novo' pyrimidine nucleobase biosynthetic process"/>
    <property type="evidence" value="ECO:0007669"/>
    <property type="project" value="InterPro"/>
</dbReference>
<dbReference type="GO" id="GO:0044205">
    <property type="term" value="P:'de novo' UMP biosynthetic process"/>
    <property type="evidence" value="ECO:0007669"/>
    <property type="project" value="UniProtKB-UniRule"/>
</dbReference>
<feature type="domain" description="Aspartate/ornithine carbamoyltransferase Asp/Orn-binding" evidence="8">
    <location>
        <begin position="155"/>
        <end position="302"/>
    </location>
</feature>
<feature type="binding site" evidence="7">
    <location>
        <position position="169"/>
    </location>
    <ligand>
        <name>L-aspartate</name>
        <dbReference type="ChEBI" id="CHEBI:29991"/>
    </ligand>
</feature>
<comment type="function">
    <text evidence="5 7">Catalyzes the condensation of carbamoyl phosphate and aspartate to form carbamoyl aspartate and inorganic phosphate, the committed step in the de novo pyrimidine nucleotide biosynthesis pathway.</text>
</comment>
<evidence type="ECO:0000256" key="3">
    <source>
        <dbReference type="ARBA" id="ARBA00022679"/>
    </source>
</evidence>
<evidence type="ECO:0000313" key="10">
    <source>
        <dbReference type="EMBL" id="KLU64952.1"/>
    </source>
</evidence>
<dbReference type="InterPro" id="IPR036901">
    <property type="entry name" value="Asp/Orn_carbamoylTrfase_sf"/>
</dbReference>
<sequence>MKLQRKDVLGLEEMDVEEIRQILQTAKVMKGILMRPIKKLPTLKGKSVVNLFYEASTRTRTSFEMAAKVLGADTTSIAVAQSSVSKGESLYDTAKTIQAMRADLVILRHSSSGSASFLADILDAGVINAGDGQHEHPTQALLDIFTMEEKLGDLEGKNVVIVGDVLHSRVARSNVWGLRKLGVNVTLVGPPTLAPAEMGGLGVKLTHDLDSVLPGADVVMALRLQLERQKSGLFPSLREYSHLYGLTSERLKKTGKQSVVMHPGPMNRGVEISDEVADSAQALIERQVTNGVAIRMALIYLLIGGSANVVA</sequence>
<dbReference type="SUPFAM" id="SSF53671">
    <property type="entry name" value="Aspartate/ornithine carbamoyltransferase"/>
    <property type="match status" value="1"/>
</dbReference>
<feature type="binding site" evidence="7">
    <location>
        <position position="108"/>
    </location>
    <ligand>
        <name>carbamoyl phosphate</name>
        <dbReference type="ChEBI" id="CHEBI:58228"/>
    </ligand>
</feature>
<dbReference type="FunFam" id="3.40.50.1370:FF:000007">
    <property type="entry name" value="Aspartate carbamoyltransferase"/>
    <property type="match status" value="1"/>
</dbReference>